<dbReference type="AlphaFoldDB" id="A0A182S2T6"/>
<dbReference type="EnsemblMetazoa" id="AFUN014754-RB">
    <property type="protein sequence ID" value="AFUN014754-PB"/>
    <property type="gene ID" value="AFUN014754"/>
</dbReference>
<dbReference type="EnsemblMetazoa" id="AFUN014754-RA">
    <property type="protein sequence ID" value="AFUN014754-PA"/>
    <property type="gene ID" value="AFUN014754"/>
</dbReference>
<sequence>MLSVGIRASKNWRILFVNSCPNSFCSKSSNSSLHAMGSNSKLFAPYPFEYQSNALGDLFLGVRTVCLKYALNTKTLSLH</sequence>
<dbReference type="VEuPathDB" id="VectorBase:AFUN014754"/>
<reference evidence="1" key="1">
    <citation type="submission" date="2020-05" db="UniProtKB">
        <authorList>
            <consortium name="EnsemblMetazoa"/>
        </authorList>
    </citation>
    <scope>IDENTIFICATION</scope>
    <source>
        <strain evidence="1">FUMOZ</strain>
    </source>
</reference>
<accession>A0A182S2T6</accession>
<name>A0A182S2T6_ANOFN</name>
<organism evidence="1">
    <name type="scientific">Anopheles funestus</name>
    <name type="common">African malaria mosquito</name>
    <dbReference type="NCBI Taxonomy" id="62324"/>
    <lineage>
        <taxon>Eukaryota</taxon>
        <taxon>Metazoa</taxon>
        <taxon>Ecdysozoa</taxon>
        <taxon>Arthropoda</taxon>
        <taxon>Hexapoda</taxon>
        <taxon>Insecta</taxon>
        <taxon>Pterygota</taxon>
        <taxon>Neoptera</taxon>
        <taxon>Endopterygota</taxon>
        <taxon>Diptera</taxon>
        <taxon>Nematocera</taxon>
        <taxon>Culicoidea</taxon>
        <taxon>Culicidae</taxon>
        <taxon>Anophelinae</taxon>
        <taxon>Anopheles</taxon>
    </lineage>
</organism>
<evidence type="ECO:0000313" key="1">
    <source>
        <dbReference type="EnsemblMetazoa" id="AFUN014754-PA"/>
    </source>
</evidence>
<protein>
    <submittedName>
        <fullName evidence="1">Uncharacterized protein</fullName>
    </submittedName>
</protein>
<proteinExistence type="predicted"/>